<dbReference type="InterPro" id="IPR012866">
    <property type="entry name" value="DUF1644"/>
</dbReference>
<feature type="compositionally biased region" description="Basic residues" evidence="1">
    <location>
        <begin position="1"/>
        <end position="11"/>
    </location>
</feature>
<feature type="region of interest" description="Disordered" evidence="1">
    <location>
        <begin position="345"/>
        <end position="372"/>
    </location>
</feature>
<dbReference type="PANTHER" id="PTHR31197:SF12">
    <property type="entry name" value="OS02G0770600 PROTEIN"/>
    <property type="match status" value="1"/>
</dbReference>
<dbReference type="OMA" id="DLCPKKC"/>
<evidence type="ECO:0000256" key="1">
    <source>
        <dbReference type="SAM" id="MobiDB-lite"/>
    </source>
</evidence>
<accession>A0A5K1FQG4</accession>
<gene>
    <name evidence="2" type="ORF">NYM_LOCUS25770</name>
</gene>
<feature type="region of interest" description="Disordered" evidence="1">
    <location>
        <begin position="1"/>
        <end position="22"/>
    </location>
</feature>
<name>A0A5K1FQG4_9MAGN</name>
<reference evidence="2" key="1">
    <citation type="submission" date="2019-09" db="EMBL/GenBank/DDBJ databases">
        <authorList>
            <person name="Zhang L."/>
        </authorList>
    </citation>
    <scope>NUCLEOTIDE SEQUENCE</scope>
</reference>
<dbReference type="AlphaFoldDB" id="A0A5K1FQG4"/>
<dbReference type="Pfam" id="PF07800">
    <property type="entry name" value="DUF1644"/>
    <property type="match status" value="1"/>
</dbReference>
<organism evidence="2">
    <name type="scientific">Nymphaea colorata</name>
    <name type="common">pocket water lily</name>
    <dbReference type="NCBI Taxonomy" id="210225"/>
    <lineage>
        <taxon>Eukaryota</taxon>
        <taxon>Viridiplantae</taxon>
        <taxon>Streptophyta</taxon>
        <taxon>Embryophyta</taxon>
        <taxon>Tracheophyta</taxon>
        <taxon>Spermatophyta</taxon>
        <taxon>Magnoliopsida</taxon>
        <taxon>Nymphaeales</taxon>
        <taxon>Nymphaeaceae</taxon>
        <taxon>Nymphaea</taxon>
    </lineage>
</organism>
<evidence type="ECO:0000313" key="2">
    <source>
        <dbReference type="EMBL" id="VVW65965.1"/>
    </source>
</evidence>
<dbReference type="EMBL" id="LR721786">
    <property type="protein sequence ID" value="VVW65965.1"/>
    <property type="molecule type" value="Genomic_DNA"/>
</dbReference>
<proteinExistence type="predicted"/>
<dbReference type="Gramene" id="NC8G0218460.1">
    <property type="protein sequence ID" value="NC8G0218460.1:cds"/>
    <property type="gene ID" value="NC8G0218460"/>
</dbReference>
<dbReference type="PANTHER" id="PTHR31197">
    <property type="entry name" value="OS01G0612600 PROTEIN"/>
    <property type="match status" value="1"/>
</dbReference>
<sequence>MAKGKSRRRFASRQARASPYPQKKCHWNKDLIRKKPCLTVEATGKKDWDDITCSVCMECPHNAVLLLCSSHDKGCRPYMCGTSYRYSNCLDQFKKAYGKASKGSAVSDFHDIGHSTVAISDSEDLSLEDGSAGITNMGWSQSREKWELTELVCPLCRGKVKGCTVVESARAYLNTKKRSCTQDGCSYIGNYEELRKHVKTEHPCARPHEVDPVLQQNWRRLEHEREHDDVLSTIRSTMPGAMVLGDYVIEGNGFGSDGDEVGIDESNWLNVLLLFQAFGPNGNIAGGRNFTSRLRRLARGYRRLEMGPSGRSRWHDEALTIISSDEDESPSINTSAAITTANVTTTAARGRANREDSARRRRSRRRSLTDLT</sequence>
<dbReference type="OrthoDB" id="1921166at2759"/>
<protein>
    <submittedName>
        <fullName evidence="2">Uncharacterized protein</fullName>
    </submittedName>
</protein>